<dbReference type="InterPro" id="IPR036162">
    <property type="entry name" value="Resolvase-like_N_sf"/>
</dbReference>
<dbReference type="Proteomes" id="UP000886805">
    <property type="component" value="Unassembled WGS sequence"/>
</dbReference>
<evidence type="ECO:0000313" key="4">
    <source>
        <dbReference type="Proteomes" id="UP000886805"/>
    </source>
</evidence>
<dbReference type="Pfam" id="PF07508">
    <property type="entry name" value="Recombinase"/>
    <property type="match status" value="1"/>
</dbReference>
<protein>
    <submittedName>
        <fullName evidence="3">Recombinase family protein</fullName>
    </submittedName>
</protein>
<dbReference type="InterPro" id="IPR011109">
    <property type="entry name" value="DNA_bind_recombinase_dom"/>
</dbReference>
<dbReference type="PROSITE" id="PS51736">
    <property type="entry name" value="RECOMBINASES_3"/>
    <property type="match status" value="1"/>
</dbReference>
<dbReference type="PANTHER" id="PTHR30461:SF23">
    <property type="entry name" value="DNA RECOMBINASE-RELATED"/>
    <property type="match status" value="1"/>
</dbReference>
<organism evidence="3 4">
    <name type="scientific">Candidatus Anaerobutyricum stercoripullorum</name>
    <dbReference type="NCBI Taxonomy" id="2838456"/>
    <lineage>
        <taxon>Bacteria</taxon>
        <taxon>Bacillati</taxon>
        <taxon>Bacillota</taxon>
        <taxon>Clostridia</taxon>
        <taxon>Lachnospirales</taxon>
        <taxon>Lachnospiraceae</taxon>
        <taxon>Anaerobutyricum</taxon>
    </lineage>
</organism>
<dbReference type="CDD" id="cd00338">
    <property type="entry name" value="Ser_Recombinase"/>
    <property type="match status" value="1"/>
</dbReference>
<dbReference type="InterPro" id="IPR038109">
    <property type="entry name" value="DNA_bind_recomb_sf"/>
</dbReference>
<dbReference type="GO" id="GO:0003677">
    <property type="term" value="F:DNA binding"/>
    <property type="evidence" value="ECO:0007669"/>
    <property type="project" value="InterPro"/>
</dbReference>
<feature type="domain" description="Resolvase/invertase-type recombinase catalytic" evidence="1">
    <location>
        <begin position="3"/>
        <end position="151"/>
    </location>
</feature>
<gene>
    <name evidence="3" type="ORF">H9849_07555</name>
</gene>
<dbReference type="GO" id="GO:0000150">
    <property type="term" value="F:DNA strand exchange activity"/>
    <property type="evidence" value="ECO:0007669"/>
    <property type="project" value="InterPro"/>
</dbReference>
<evidence type="ECO:0000259" key="1">
    <source>
        <dbReference type="PROSITE" id="PS51736"/>
    </source>
</evidence>
<dbReference type="Pfam" id="PF00239">
    <property type="entry name" value="Resolvase"/>
    <property type="match status" value="1"/>
</dbReference>
<dbReference type="EMBL" id="DXEQ01000222">
    <property type="protein sequence ID" value="HIX72863.1"/>
    <property type="molecule type" value="Genomic_DNA"/>
</dbReference>
<name>A0A9D1X4M6_9FIRM</name>
<reference evidence="3" key="1">
    <citation type="journal article" date="2021" name="PeerJ">
        <title>Extensive microbial diversity within the chicken gut microbiome revealed by metagenomics and culture.</title>
        <authorList>
            <person name="Gilroy R."/>
            <person name="Ravi A."/>
            <person name="Getino M."/>
            <person name="Pursley I."/>
            <person name="Horton D.L."/>
            <person name="Alikhan N.F."/>
            <person name="Baker D."/>
            <person name="Gharbi K."/>
            <person name="Hall N."/>
            <person name="Watson M."/>
            <person name="Adriaenssens E.M."/>
            <person name="Foster-Nyarko E."/>
            <person name="Jarju S."/>
            <person name="Secka A."/>
            <person name="Antonio M."/>
            <person name="Oren A."/>
            <person name="Chaudhuri R.R."/>
            <person name="La Ragione R."/>
            <person name="Hildebrand F."/>
            <person name="Pallen M.J."/>
        </authorList>
    </citation>
    <scope>NUCLEOTIDE SEQUENCE</scope>
    <source>
        <strain evidence="3">ChiSxjej3B15-1167</strain>
    </source>
</reference>
<evidence type="ECO:0000259" key="2">
    <source>
        <dbReference type="PROSITE" id="PS51737"/>
    </source>
</evidence>
<comment type="caution">
    <text evidence="3">The sequence shown here is derived from an EMBL/GenBank/DDBJ whole genome shotgun (WGS) entry which is preliminary data.</text>
</comment>
<dbReference type="SMART" id="SM00857">
    <property type="entry name" value="Resolvase"/>
    <property type="match status" value="1"/>
</dbReference>
<feature type="domain" description="Recombinase" evidence="2">
    <location>
        <begin position="158"/>
        <end position="283"/>
    </location>
</feature>
<reference evidence="3" key="2">
    <citation type="submission" date="2021-04" db="EMBL/GenBank/DDBJ databases">
        <authorList>
            <person name="Gilroy R."/>
        </authorList>
    </citation>
    <scope>NUCLEOTIDE SEQUENCE</scope>
    <source>
        <strain evidence="3">ChiSxjej3B15-1167</strain>
    </source>
</reference>
<proteinExistence type="predicted"/>
<dbReference type="SUPFAM" id="SSF53041">
    <property type="entry name" value="Resolvase-like"/>
    <property type="match status" value="1"/>
</dbReference>
<sequence>MQKIAAYCRVSTDKGEQAQSLASQQRYFDKYIRQHSDWELVNVYFDEGISGTQTRKRAGFNRMIDDAMDGKIDLILTKEVSRFARNTVDALAYTRMLRERRVGVIFILDNIDTRDCDGELRLTLMASLAQEESRKISERVKWGQLRRMEQGVVFGRDLLGYTVQNGQIFINDAESHIVRRIFHKYTEEGKSARRIAAELLEEGFTPKYAARWSPGVIIKILRNEKYVGDLCQKKTITPDYLTHRKASNHGEEEFIFIKNHHPPIIDRELWERTQAELARRARRRPGKTR</sequence>
<accession>A0A9D1X4M6</accession>
<evidence type="ECO:0000313" key="3">
    <source>
        <dbReference type="EMBL" id="HIX72863.1"/>
    </source>
</evidence>
<dbReference type="PROSITE" id="PS51737">
    <property type="entry name" value="RECOMBINASE_DNA_BIND"/>
    <property type="match status" value="1"/>
</dbReference>
<dbReference type="Gene3D" id="3.90.1750.20">
    <property type="entry name" value="Putative Large Serine Recombinase, Chain B, Domain 2"/>
    <property type="match status" value="1"/>
</dbReference>
<dbReference type="InterPro" id="IPR006119">
    <property type="entry name" value="Resolv_N"/>
</dbReference>
<dbReference type="AlphaFoldDB" id="A0A9D1X4M6"/>
<dbReference type="Gene3D" id="3.40.50.1390">
    <property type="entry name" value="Resolvase, N-terminal catalytic domain"/>
    <property type="match status" value="1"/>
</dbReference>
<dbReference type="PANTHER" id="PTHR30461">
    <property type="entry name" value="DNA-INVERTASE FROM LAMBDOID PROPHAGE"/>
    <property type="match status" value="1"/>
</dbReference>
<dbReference type="InterPro" id="IPR050639">
    <property type="entry name" value="SSR_resolvase"/>
</dbReference>